<evidence type="ECO:0000259" key="3">
    <source>
        <dbReference type="PROSITE" id="PS50067"/>
    </source>
</evidence>
<reference evidence="4" key="1">
    <citation type="submission" date="2023-10" db="EMBL/GenBank/DDBJ databases">
        <authorList>
            <person name="Chen Y."/>
            <person name="Shah S."/>
            <person name="Dougan E. K."/>
            <person name="Thang M."/>
            <person name="Chan C."/>
        </authorList>
    </citation>
    <scope>NUCLEOTIDE SEQUENCE [LARGE SCALE GENOMIC DNA]</scope>
</reference>
<feature type="coiled-coil region" evidence="2">
    <location>
        <begin position="4"/>
        <end position="45"/>
    </location>
</feature>
<dbReference type="Proteomes" id="UP001189429">
    <property type="component" value="Unassembled WGS sequence"/>
</dbReference>
<accession>A0ABN9Y647</accession>
<dbReference type="PANTHER" id="PTHR47972">
    <property type="entry name" value="KINESIN-LIKE PROTEIN KLP-3"/>
    <property type="match status" value="1"/>
</dbReference>
<keyword evidence="5" id="KW-1185">Reference proteome</keyword>
<dbReference type="InterPro" id="IPR027640">
    <property type="entry name" value="Kinesin-like_fam"/>
</dbReference>
<evidence type="ECO:0000313" key="4">
    <source>
        <dbReference type="EMBL" id="CAK0906269.1"/>
    </source>
</evidence>
<protein>
    <recommendedName>
        <fullName evidence="3">Kinesin motor domain-containing protein</fullName>
    </recommendedName>
</protein>
<dbReference type="InterPro" id="IPR036961">
    <property type="entry name" value="Kinesin_motor_dom_sf"/>
</dbReference>
<dbReference type="EMBL" id="CAUYUJ010021670">
    <property type="protein sequence ID" value="CAK0906269.1"/>
    <property type="molecule type" value="Genomic_DNA"/>
</dbReference>
<evidence type="ECO:0000256" key="2">
    <source>
        <dbReference type="SAM" id="Coils"/>
    </source>
</evidence>
<comment type="caution">
    <text evidence="4">The sequence shown here is derived from an EMBL/GenBank/DDBJ whole genome shotgun (WGS) entry which is preliminary data.</text>
</comment>
<proteinExistence type="inferred from homology"/>
<feature type="binding site" evidence="1">
    <location>
        <begin position="113"/>
        <end position="120"/>
    </location>
    <ligand>
        <name>ATP</name>
        <dbReference type="ChEBI" id="CHEBI:30616"/>
    </ligand>
</feature>
<dbReference type="InterPro" id="IPR001752">
    <property type="entry name" value="Kinesin_motor_dom"/>
</dbReference>
<comment type="similarity">
    <text evidence="1">Belongs to the TRAFAC class myosin-kinesin ATPase superfamily. Kinesin family.</text>
</comment>
<dbReference type="PANTHER" id="PTHR47972:SF28">
    <property type="entry name" value="KINESIN-LIKE PROTEIN KLP-3"/>
    <property type="match status" value="1"/>
</dbReference>
<keyword evidence="2" id="KW-0175">Coiled coil</keyword>
<name>A0ABN9Y647_9DINO</name>
<gene>
    <name evidence="4" type="ORF">PCOR1329_LOCUS81665</name>
</gene>
<keyword evidence="1" id="KW-0067">ATP-binding</keyword>
<keyword evidence="1" id="KW-0547">Nucleotide-binding</keyword>
<sequence>MTMSRQSEERAAHLERQLSQKELTVAALEHDRRTLRSEVRSLQNLVQATPALGARVGSTQSVLLRKPPGDREQDFGFDRVFGPDAGQRDLYEEVEPLLPGILRGLHLCVFAYGQTGSGKTYTLSGRPGGEGGLTWRWQTSCGWWRRTAAGPRTTRG</sequence>
<dbReference type="SUPFAM" id="SSF52540">
    <property type="entry name" value="P-loop containing nucleoside triphosphate hydrolases"/>
    <property type="match status" value="1"/>
</dbReference>
<dbReference type="InterPro" id="IPR027417">
    <property type="entry name" value="P-loop_NTPase"/>
</dbReference>
<organism evidence="4 5">
    <name type="scientific">Prorocentrum cordatum</name>
    <dbReference type="NCBI Taxonomy" id="2364126"/>
    <lineage>
        <taxon>Eukaryota</taxon>
        <taxon>Sar</taxon>
        <taxon>Alveolata</taxon>
        <taxon>Dinophyceae</taxon>
        <taxon>Prorocentrales</taxon>
        <taxon>Prorocentraceae</taxon>
        <taxon>Prorocentrum</taxon>
    </lineage>
</organism>
<keyword evidence="1" id="KW-0505">Motor protein</keyword>
<evidence type="ECO:0000313" key="5">
    <source>
        <dbReference type="Proteomes" id="UP001189429"/>
    </source>
</evidence>
<evidence type="ECO:0000256" key="1">
    <source>
        <dbReference type="PROSITE-ProRule" id="PRU00283"/>
    </source>
</evidence>
<dbReference type="PROSITE" id="PS50067">
    <property type="entry name" value="KINESIN_MOTOR_2"/>
    <property type="match status" value="1"/>
</dbReference>
<dbReference type="Pfam" id="PF00225">
    <property type="entry name" value="Kinesin"/>
    <property type="match status" value="1"/>
</dbReference>
<dbReference type="Gene3D" id="3.40.850.10">
    <property type="entry name" value="Kinesin motor domain"/>
    <property type="match status" value="1"/>
</dbReference>
<feature type="domain" description="Kinesin motor" evidence="3">
    <location>
        <begin position="41"/>
        <end position="156"/>
    </location>
</feature>